<dbReference type="Pfam" id="PF00534">
    <property type="entry name" value="Glycos_transf_1"/>
    <property type="match status" value="1"/>
</dbReference>
<dbReference type="AlphaFoldDB" id="A0A4P9VQV1"/>
<dbReference type="EMBL" id="NDXW01000001">
    <property type="protein sequence ID" value="RDH45923.1"/>
    <property type="molecule type" value="Genomic_DNA"/>
</dbReference>
<evidence type="ECO:0000313" key="4">
    <source>
        <dbReference type="Proteomes" id="UP000257039"/>
    </source>
</evidence>
<comment type="caution">
    <text evidence="3">The sequence shown here is derived from an EMBL/GenBank/DDBJ whole genome shotgun (WGS) entry which is preliminary data.</text>
</comment>
<feature type="domain" description="Glycosyltransferase subfamily 4-like N-terminal" evidence="2">
    <location>
        <begin position="27"/>
        <end position="186"/>
    </location>
</feature>
<dbReference type="InterPro" id="IPR028098">
    <property type="entry name" value="Glyco_trans_4-like_N"/>
</dbReference>
<dbReference type="CDD" id="cd03801">
    <property type="entry name" value="GT4_PimA-like"/>
    <property type="match status" value="1"/>
</dbReference>
<evidence type="ECO:0000259" key="2">
    <source>
        <dbReference type="Pfam" id="PF13439"/>
    </source>
</evidence>
<keyword evidence="4" id="KW-1185">Reference proteome</keyword>
<organism evidence="3 4">
    <name type="scientific">Zooshikella ganghwensis</name>
    <dbReference type="NCBI Taxonomy" id="202772"/>
    <lineage>
        <taxon>Bacteria</taxon>
        <taxon>Pseudomonadati</taxon>
        <taxon>Pseudomonadota</taxon>
        <taxon>Gammaproteobacteria</taxon>
        <taxon>Oceanospirillales</taxon>
        <taxon>Zooshikellaceae</taxon>
        <taxon>Zooshikella</taxon>
    </lineage>
</organism>
<evidence type="ECO:0000259" key="1">
    <source>
        <dbReference type="Pfam" id="PF00534"/>
    </source>
</evidence>
<evidence type="ECO:0000313" key="3">
    <source>
        <dbReference type="EMBL" id="RDH45923.1"/>
    </source>
</evidence>
<sequence>MLSTCKARETPSEKAFLHIISSSGYYGAEHVLVQYCSWLAQYHHYIMCICPDYKTLDLLQQEMAKENTSVYGAVGQKLSLLTLVKSCRQLLKSHNFVAINCHGYKELWVALLTAWKWSIPIIMVQHGFTRRNVKMRCNQWLNILSCRLKKVHMVLCVAKAIAKTYQLGGVPKNKIIIIPNSVDVKRNKLDKNTNKNSDKHTDLYMFGFIGRLSVEKGPDLFLNVCQSFVQRYSQAVPVKAVIIGDGPLQQVLMESTEQNHQPQIDWVGYQSDIQYWLQQIKILLITSRTEGTPLCALEAMAFGVPVIAFAVGGLVDLIEHEQTGLLVPPNDLNLFVDTVYRLQQDDILQKKIIKNALAKVEWLNHQSREKVLTCYRQLLI</sequence>
<accession>A0A4P9VQV1</accession>
<dbReference type="SUPFAM" id="SSF53756">
    <property type="entry name" value="UDP-Glycosyltransferase/glycogen phosphorylase"/>
    <property type="match status" value="1"/>
</dbReference>
<dbReference type="InterPro" id="IPR050194">
    <property type="entry name" value="Glycosyltransferase_grp1"/>
</dbReference>
<dbReference type="PANTHER" id="PTHR45947">
    <property type="entry name" value="SULFOQUINOVOSYL TRANSFERASE SQD2"/>
    <property type="match status" value="1"/>
</dbReference>
<dbReference type="Gene3D" id="3.40.50.2000">
    <property type="entry name" value="Glycogen Phosphorylase B"/>
    <property type="match status" value="2"/>
</dbReference>
<dbReference type="GO" id="GO:0016757">
    <property type="term" value="F:glycosyltransferase activity"/>
    <property type="evidence" value="ECO:0007669"/>
    <property type="project" value="InterPro"/>
</dbReference>
<dbReference type="Proteomes" id="UP000257039">
    <property type="component" value="Unassembled WGS sequence"/>
</dbReference>
<name>A0A4P9VQV1_9GAMM</name>
<protein>
    <submittedName>
        <fullName evidence="3">Glycosyltransferase family 1 protein</fullName>
    </submittedName>
</protein>
<dbReference type="PANTHER" id="PTHR45947:SF3">
    <property type="entry name" value="SULFOQUINOVOSYL TRANSFERASE SQD2"/>
    <property type="match status" value="1"/>
</dbReference>
<gene>
    <name evidence="3" type="ORF">B9G39_22065</name>
</gene>
<proteinExistence type="predicted"/>
<reference evidence="3 4" key="1">
    <citation type="submission" date="2017-04" db="EMBL/GenBank/DDBJ databases">
        <title>Draft genome sequence of Zooshikella ganghwensis VG4 isolated from Red Sea sediments.</title>
        <authorList>
            <person name="Rehman Z."/>
            <person name="Alam I."/>
            <person name="Kamau A."/>
            <person name="Bajic V."/>
            <person name="Leiknes T."/>
        </authorList>
    </citation>
    <scope>NUCLEOTIDE SEQUENCE [LARGE SCALE GENOMIC DNA]</scope>
    <source>
        <strain evidence="3 4">VG4</strain>
    </source>
</reference>
<dbReference type="Pfam" id="PF13439">
    <property type="entry name" value="Glyco_transf_4"/>
    <property type="match status" value="1"/>
</dbReference>
<feature type="domain" description="Glycosyl transferase family 1" evidence="1">
    <location>
        <begin position="195"/>
        <end position="356"/>
    </location>
</feature>
<dbReference type="RefSeq" id="WP_094788801.1">
    <property type="nucleotide sequence ID" value="NZ_NDXW01000001.1"/>
</dbReference>
<dbReference type="InterPro" id="IPR001296">
    <property type="entry name" value="Glyco_trans_1"/>
</dbReference>
<keyword evidence="3" id="KW-0808">Transferase</keyword>